<dbReference type="OrthoDB" id="7350221at2"/>
<dbReference type="Pfam" id="PF20066">
    <property type="entry name" value="Glyoxalase_8"/>
    <property type="match status" value="1"/>
</dbReference>
<dbReference type="RefSeq" id="WP_091296471.1">
    <property type="nucleotide sequence ID" value="NZ_FOCE01000001.1"/>
</dbReference>
<name>A0A1H7ZRA8_9RHOB</name>
<sequence length="142" mass="15013">MTGILPTRDGAKAQAKALRAAMQAEGRDISHGEALELIAKSHGLKDWNTLSAAIGNGPQAPVALGQIVGGRYLKQRFVAEVLGVVELSAGRYEVTLHFAEAVDVVTFDSFSNFRSRVTKVVGPGGRSFDATSDGVPHLVLDL</sequence>
<protein>
    <recommendedName>
        <fullName evidence="1">Glyoxalase-related protein domain-containing protein</fullName>
    </recommendedName>
</protein>
<evidence type="ECO:0000313" key="3">
    <source>
        <dbReference type="Proteomes" id="UP000198761"/>
    </source>
</evidence>
<dbReference type="Proteomes" id="UP000198761">
    <property type="component" value="Unassembled WGS sequence"/>
</dbReference>
<dbReference type="EMBL" id="FOCE01000001">
    <property type="protein sequence ID" value="SEM60088.1"/>
    <property type="molecule type" value="Genomic_DNA"/>
</dbReference>
<feature type="domain" description="Glyoxalase-related protein" evidence="1">
    <location>
        <begin position="2"/>
        <end position="141"/>
    </location>
</feature>
<dbReference type="InterPro" id="IPR045517">
    <property type="entry name" value="Glyoxalase_8"/>
</dbReference>
<organism evidence="2 3">
    <name type="scientific">Gemmobacter aquatilis</name>
    <dbReference type="NCBI Taxonomy" id="933059"/>
    <lineage>
        <taxon>Bacteria</taxon>
        <taxon>Pseudomonadati</taxon>
        <taxon>Pseudomonadota</taxon>
        <taxon>Alphaproteobacteria</taxon>
        <taxon>Rhodobacterales</taxon>
        <taxon>Paracoccaceae</taxon>
        <taxon>Gemmobacter</taxon>
    </lineage>
</organism>
<evidence type="ECO:0000313" key="2">
    <source>
        <dbReference type="EMBL" id="SEM60088.1"/>
    </source>
</evidence>
<accession>A0A1H7ZRA8</accession>
<reference evidence="2 3" key="1">
    <citation type="submission" date="2016-10" db="EMBL/GenBank/DDBJ databases">
        <authorList>
            <person name="de Groot N.N."/>
        </authorList>
    </citation>
    <scope>NUCLEOTIDE SEQUENCE [LARGE SCALE GENOMIC DNA]</scope>
    <source>
        <strain evidence="2 3">DSM 3857</strain>
    </source>
</reference>
<evidence type="ECO:0000259" key="1">
    <source>
        <dbReference type="Pfam" id="PF20066"/>
    </source>
</evidence>
<dbReference type="AlphaFoldDB" id="A0A1H7ZRA8"/>
<dbReference type="STRING" id="933059.SAMN04488103_101592"/>
<keyword evidence="3" id="KW-1185">Reference proteome</keyword>
<proteinExistence type="predicted"/>
<gene>
    <name evidence="2" type="ORF">SAMN04488103_101592</name>
</gene>